<dbReference type="Pfam" id="PF10320">
    <property type="entry name" value="7TM_GPCR_Srsx"/>
    <property type="match status" value="1"/>
</dbReference>
<dbReference type="Gene3D" id="1.20.1070.10">
    <property type="entry name" value="Rhodopsin 7-helix transmembrane proteins"/>
    <property type="match status" value="1"/>
</dbReference>
<feature type="transmembrane region" description="Helical" evidence="5">
    <location>
        <begin position="240"/>
        <end position="261"/>
    </location>
</feature>
<dbReference type="PANTHER" id="PTHR23360">
    <property type="entry name" value="G-PROTEIN COUPLED RECEPTORS FAMILY 1 PROFILE DOMAIN-CONTAINING PROTEIN-RELATED"/>
    <property type="match status" value="1"/>
</dbReference>
<dbReference type="InterPro" id="IPR047130">
    <property type="entry name" value="7TM_GPCR_Srsx_nematod"/>
</dbReference>
<feature type="transmembrane region" description="Helical" evidence="5">
    <location>
        <begin position="145"/>
        <end position="175"/>
    </location>
</feature>
<dbReference type="GO" id="GO:0016020">
    <property type="term" value="C:membrane"/>
    <property type="evidence" value="ECO:0007669"/>
    <property type="project" value="UniProtKB-SubCell"/>
</dbReference>
<dbReference type="AlphaFoldDB" id="A0A5S6QD01"/>
<evidence type="ECO:0000256" key="3">
    <source>
        <dbReference type="ARBA" id="ARBA00022989"/>
    </source>
</evidence>
<dbReference type="Proteomes" id="UP000046395">
    <property type="component" value="Unassembled WGS sequence"/>
</dbReference>
<dbReference type="SUPFAM" id="SSF81321">
    <property type="entry name" value="Family A G protein-coupled receptor-like"/>
    <property type="match status" value="1"/>
</dbReference>
<proteinExistence type="predicted"/>
<name>A0A5S6QD01_TRIMR</name>
<sequence length="328" mass="37317">MLANNTTYVPSANGTELRWPWEDDMDDAIVLIVLYYIMGILAILTNSLLLHNLYKQRKHGDNLSLFGFIAGCAIYGFSYTYTAVYRTYVIIAKPDGIIILVCMAYMPFFTIGNTLGCLSLLVVAFERFLAVATSSLYKKFQQRKVRLLTALLVLLLTLGDLLFSWIVVADILYSIASPFCFTEEFMPTNYFDFHLFLNFSIGLATCFIFAFSFCTLKCSKTSNPELKPIRERRTAVVSKRLAQLLLFKIFIQVIPTVLYLVSKHSALWEKTKSYIWFLEGINLSLYALVYLCIDPTLRKQVVSIIRSRKVQVAISQSGRFSPGGFLTK</sequence>
<reference evidence="7" key="1">
    <citation type="submission" date="2019-12" db="UniProtKB">
        <authorList>
            <consortium name="WormBaseParasite"/>
        </authorList>
    </citation>
    <scope>IDENTIFICATION</scope>
</reference>
<feature type="transmembrane region" description="Helical" evidence="5">
    <location>
        <begin position="63"/>
        <end position="85"/>
    </location>
</feature>
<organism evidence="6 7">
    <name type="scientific">Trichuris muris</name>
    <name type="common">Mouse whipworm</name>
    <dbReference type="NCBI Taxonomy" id="70415"/>
    <lineage>
        <taxon>Eukaryota</taxon>
        <taxon>Metazoa</taxon>
        <taxon>Ecdysozoa</taxon>
        <taxon>Nematoda</taxon>
        <taxon>Enoplea</taxon>
        <taxon>Dorylaimia</taxon>
        <taxon>Trichinellida</taxon>
        <taxon>Trichuridae</taxon>
        <taxon>Trichuris</taxon>
    </lineage>
</organism>
<keyword evidence="2 5" id="KW-0812">Transmembrane</keyword>
<dbReference type="InterPro" id="IPR019424">
    <property type="entry name" value="7TM_GPCR_Srsx"/>
</dbReference>
<evidence type="ECO:0000313" key="7">
    <source>
        <dbReference type="WBParaSite" id="TMUE_1000004965.1"/>
    </source>
</evidence>
<feature type="transmembrane region" description="Helical" evidence="5">
    <location>
        <begin position="195"/>
        <end position="219"/>
    </location>
</feature>
<keyword evidence="3 5" id="KW-1133">Transmembrane helix</keyword>
<protein>
    <submittedName>
        <fullName evidence="7">G-protein coupled receptors family 1 profile domain-containing protein</fullName>
    </submittedName>
</protein>
<dbReference type="PROSITE" id="PS00237">
    <property type="entry name" value="G_PROTEIN_RECEP_F1_1"/>
    <property type="match status" value="1"/>
</dbReference>
<evidence type="ECO:0000313" key="6">
    <source>
        <dbReference type="Proteomes" id="UP000046395"/>
    </source>
</evidence>
<evidence type="ECO:0000256" key="5">
    <source>
        <dbReference type="SAM" id="Phobius"/>
    </source>
</evidence>
<feature type="transmembrane region" description="Helical" evidence="5">
    <location>
        <begin position="28"/>
        <end position="51"/>
    </location>
</feature>
<dbReference type="InterPro" id="IPR000276">
    <property type="entry name" value="GPCR_Rhodpsn"/>
</dbReference>
<evidence type="ECO:0000256" key="2">
    <source>
        <dbReference type="ARBA" id="ARBA00022692"/>
    </source>
</evidence>
<dbReference type="GO" id="GO:0004930">
    <property type="term" value="F:G protein-coupled receptor activity"/>
    <property type="evidence" value="ECO:0007669"/>
    <property type="project" value="InterPro"/>
</dbReference>
<feature type="transmembrane region" description="Helical" evidence="5">
    <location>
        <begin position="273"/>
        <end position="293"/>
    </location>
</feature>
<keyword evidence="4 5" id="KW-0472">Membrane</keyword>
<feature type="transmembrane region" description="Helical" evidence="5">
    <location>
        <begin position="97"/>
        <end position="125"/>
    </location>
</feature>
<comment type="subcellular location">
    <subcellularLocation>
        <location evidence="1">Membrane</location>
    </subcellularLocation>
</comment>
<evidence type="ECO:0000256" key="4">
    <source>
        <dbReference type="ARBA" id="ARBA00023136"/>
    </source>
</evidence>
<keyword evidence="6" id="KW-1185">Reference proteome</keyword>
<evidence type="ECO:0000256" key="1">
    <source>
        <dbReference type="ARBA" id="ARBA00004370"/>
    </source>
</evidence>
<dbReference type="WBParaSite" id="TMUE_1000004965.1">
    <property type="protein sequence ID" value="TMUE_1000004965.1"/>
    <property type="gene ID" value="WBGene00292747"/>
</dbReference>
<accession>A0A5S6QD01</accession>